<gene>
    <name evidence="3" type="ORF">LPB144_02750</name>
</gene>
<dbReference type="InterPro" id="IPR021255">
    <property type="entry name" value="DUF2807"/>
</dbReference>
<accession>A0A1L3J2P1</accession>
<feature type="chain" id="PRO_5012137139" evidence="1">
    <location>
        <begin position="21"/>
        <end position="240"/>
    </location>
</feature>
<dbReference type="PANTHER" id="PTHR39200:SF1">
    <property type="entry name" value="AUTO-TRANSPORTER ADHESIN HEAD GIN DOMAIN-CONTAINING PROTEIN-RELATED"/>
    <property type="match status" value="1"/>
</dbReference>
<organism evidence="3 4">
    <name type="scientific">Christiangramia salexigens</name>
    <dbReference type="NCBI Taxonomy" id="1913577"/>
    <lineage>
        <taxon>Bacteria</taxon>
        <taxon>Pseudomonadati</taxon>
        <taxon>Bacteroidota</taxon>
        <taxon>Flavobacteriia</taxon>
        <taxon>Flavobacteriales</taxon>
        <taxon>Flavobacteriaceae</taxon>
        <taxon>Christiangramia</taxon>
    </lineage>
</organism>
<sequence>MKNFFLLVCICFLSVSCINAQWGGQKIKGNGEMISETRTTDSYDHVKLVGSMNVQLVKGREGKILVEAEKNLQQYIITEVNDGALRISSKEGYNLSPTEKILITVPFENLNEISLTGSGNLWTKDEIISSKLQIHVTGSGNMKLELKVDDLDGKITGSGDIKLKGYSNYLDCTVTGSGDFEAYDLQAENVEAKISGSGDILVFVKKSLKASVYGSGDIIYKGNPEKQDFKSSGSGKVSAY</sequence>
<evidence type="ECO:0000313" key="4">
    <source>
        <dbReference type="Proteomes" id="UP000182510"/>
    </source>
</evidence>
<dbReference type="PROSITE" id="PS51257">
    <property type="entry name" value="PROKAR_LIPOPROTEIN"/>
    <property type="match status" value="1"/>
</dbReference>
<dbReference type="PANTHER" id="PTHR39200">
    <property type="entry name" value="HYPOTHETICAL EXPORTED PROTEIN"/>
    <property type="match status" value="1"/>
</dbReference>
<dbReference type="STRING" id="1913577.LPB144_02750"/>
<evidence type="ECO:0000256" key="1">
    <source>
        <dbReference type="SAM" id="SignalP"/>
    </source>
</evidence>
<keyword evidence="4" id="KW-1185">Reference proteome</keyword>
<dbReference type="OrthoDB" id="5585143at2"/>
<dbReference type="AlphaFoldDB" id="A0A1L3J2P1"/>
<reference evidence="3 4" key="1">
    <citation type="submission" date="2016-11" db="EMBL/GenBank/DDBJ databases">
        <title>Gramella sp. LPB0144 isolated from marine environment.</title>
        <authorList>
            <person name="Kim E."/>
            <person name="Yi H."/>
        </authorList>
    </citation>
    <scope>NUCLEOTIDE SEQUENCE [LARGE SCALE GENOMIC DNA]</scope>
    <source>
        <strain evidence="3 4">LPB0144</strain>
    </source>
</reference>
<feature type="signal peptide" evidence="1">
    <location>
        <begin position="1"/>
        <end position="20"/>
    </location>
</feature>
<dbReference type="RefSeq" id="WP_072552049.1">
    <property type="nucleotide sequence ID" value="NZ_CP018153.1"/>
</dbReference>
<dbReference type="KEGG" id="grl:LPB144_02750"/>
<dbReference type="Gene3D" id="2.160.20.120">
    <property type="match status" value="1"/>
</dbReference>
<keyword evidence="1" id="KW-0732">Signal</keyword>
<evidence type="ECO:0000313" key="3">
    <source>
        <dbReference type="EMBL" id="APG59392.1"/>
    </source>
</evidence>
<evidence type="ECO:0000259" key="2">
    <source>
        <dbReference type="Pfam" id="PF10988"/>
    </source>
</evidence>
<dbReference type="Pfam" id="PF10988">
    <property type="entry name" value="DUF2807"/>
    <property type="match status" value="1"/>
</dbReference>
<dbReference type="Proteomes" id="UP000182510">
    <property type="component" value="Chromosome"/>
</dbReference>
<dbReference type="EMBL" id="CP018153">
    <property type="protein sequence ID" value="APG59392.1"/>
    <property type="molecule type" value="Genomic_DNA"/>
</dbReference>
<name>A0A1L3J2P1_9FLAO</name>
<protein>
    <submittedName>
        <fullName evidence="3">DUF2807 domain-containing protein</fullName>
    </submittedName>
</protein>
<proteinExistence type="predicted"/>
<feature type="domain" description="Putative auto-transporter adhesin head GIN" evidence="2">
    <location>
        <begin position="43"/>
        <end position="224"/>
    </location>
</feature>